<evidence type="ECO:0000256" key="1">
    <source>
        <dbReference type="SAM" id="SignalP"/>
    </source>
</evidence>
<feature type="chain" id="PRO_5045656939" description="DUF4412 domain-containing protein" evidence="1">
    <location>
        <begin position="25"/>
        <end position="237"/>
    </location>
</feature>
<proteinExistence type="predicted"/>
<keyword evidence="3" id="KW-1185">Reference proteome</keyword>
<gene>
    <name evidence="2" type="ORF">DT603_04985</name>
</gene>
<evidence type="ECO:0000313" key="2">
    <source>
        <dbReference type="EMBL" id="NDK38194.1"/>
    </source>
</evidence>
<dbReference type="EMBL" id="QOVG01000002">
    <property type="protein sequence ID" value="NDK38194.1"/>
    <property type="molecule type" value="Genomic_DNA"/>
</dbReference>
<accession>A0ABX0A9I7</accession>
<evidence type="ECO:0000313" key="3">
    <source>
        <dbReference type="Proteomes" id="UP001429354"/>
    </source>
</evidence>
<sequence length="237" mass="25464">MNRVSVAWLVLLLAALILPGPASAQTSVIDLKTDTPYTHKPGTQVDVYRFVALLGTRATLVVTVPGHAIVTLYTPEGEAMMAVEGSERISLEAVLPTSNAYVASVVRAAKDKPYKMLLVTQSPTLMQAFVAKAVGYGYLLDGKPAYQCWLDPGRKMKTVTGDGEWTTTVVAADRSETSVGGSAMRAETYLVEHNGGLFAKDVSADGQSYERAVELEGPQFDPSQSPRWNGYLCSDAD</sequence>
<organism evidence="2 3">
    <name type="scientific">Pseudoxanthomonas gei</name>
    <dbReference type="NCBI Taxonomy" id="1383030"/>
    <lineage>
        <taxon>Bacteria</taxon>
        <taxon>Pseudomonadati</taxon>
        <taxon>Pseudomonadota</taxon>
        <taxon>Gammaproteobacteria</taxon>
        <taxon>Lysobacterales</taxon>
        <taxon>Lysobacteraceae</taxon>
        <taxon>Pseudoxanthomonas</taxon>
    </lineage>
</organism>
<keyword evidence="1" id="KW-0732">Signal</keyword>
<evidence type="ECO:0008006" key="4">
    <source>
        <dbReference type="Google" id="ProtNLM"/>
    </source>
</evidence>
<protein>
    <recommendedName>
        <fullName evidence="4">DUF4412 domain-containing protein</fullName>
    </recommendedName>
</protein>
<feature type="signal peptide" evidence="1">
    <location>
        <begin position="1"/>
        <end position="24"/>
    </location>
</feature>
<comment type="caution">
    <text evidence="2">The sequence shown here is derived from an EMBL/GenBank/DDBJ whole genome shotgun (WGS) entry which is preliminary data.</text>
</comment>
<dbReference type="RefSeq" id="WP_162348736.1">
    <property type="nucleotide sequence ID" value="NZ_QOVG01000002.1"/>
</dbReference>
<reference evidence="2 3" key="1">
    <citation type="submission" date="2018-07" db="EMBL/GenBank/DDBJ databases">
        <title>Whole genome Sequencing of Pseudoxanthomonas gei KCTC 32298 (T).</title>
        <authorList>
            <person name="Kumar S."/>
            <person name="Bansal K."/>
            <person name="Kaur A."/>
            <person name="Patil P."/>
            <person name="Sharma S."/>
            <person name="Patil P.B."/>
        </authorList>
    </citation>
    <scope>NUCLEOTIDE SEQUENCE [LARGE SCALE GENOMIC DNA]</scope>
    <source>
        <strain evidence="2 3">KCTC 32298</strain>
    </source>
</reference>
<name>A0ABX0A9I7_9GAMM</name>
<dbReference type="Proteomes" id="UP001429354">
    <property type="component" value="Unassembled WGS sequence"/>
</dbReference>